<evidence type="ECO:0000313" key="2">
    <source>
        <dbReference type="Proteomes" id="UP001589867"/>
    </source>
</evidence>
<organism evidence="1 2">
    <name type="scientific">Phytohabitans kaempferiae</name>
    <dbReference type="NCBI Taxonomy" id="1620943"/>
    <lineage>
        <taxon>Bacteria</taxon>
        <taxon>Bacillati</taxon>
        <taxon>Actinomycetota</taxon>
        <taxon>Actinomycetes</taxon>
        <taxon>Micromonosporales</taxon>
        <taxon>Micromonosporaceae</taxon>
    </lineage>
</organism>
<protein>
    <submittedName>
        <fullName evidence="1">Uncharacterized protein</fullName>
    </submittedName>
</protein>
<reference evidence="1 2" key="1">
    <citation type="submission" date="2024-09" db="EMBL/GenBank/DDBJ databases">
        <authorList>
            <person name="Sun Q."/>
            <person name="Mori K."/>
        </authorList>
    </citation>
    <scope>NUCLEOTIDE SEQUENCE [LARGE SCALE GENOMIC DNA]</scope>
    <source>
        <strain evidence="1 2">TBRC 3947</strain>
    </source>
</reference>
<keyword evidence="2" id="KW-1185">Reference proteome</keyword>
<gene>
    <name evidence="1" type="ORF">ACFFIA_29825</name>
</gene>
<dbReference type="RefSeq" id="WP_377257022.1">
    <property type="nucleotide sequence ID" value="NZ_JBHLUH010000061.1"/>
</dbReference>
<accession>A0ABV6MB49</accession>
<dbReference type="EMBL" id="JBHLUH010000061">
    <property type="protein sequence ID" value="MFC0531856.1"/>
    <property type="molecule type" value="Genomic_DNA"/>
</dbReference>
<dbReference type="Proteomes" id="UP001589867">
    <property type="component" value="Unassembled WGS sequence"/>
</dbReference>
<sequence length="45" mass="4765">MSGDERPPLGGALDGLGDLGGWRTAAAAERRLRARCAGRRSRDRG</sequence>
<proteinExistence type="predicted"/>
<evidence type="ECO:0000313" key="1">
    <source>
        <dbReference type="EMBL" id="MFC0531856.1"/>
    </source>
</evidence>
<comment type="caution">
    <text evidence="1">The sequence shown here is derived from an EMBL/GenBank/DDBJ whole genome shotgun (WGS) entry which is preliminary data.</text>
</comment>
<name>A0ABV6MB49_9ACTN</name>